<feature type="non-terminal residue" evidence="2">
    <location>
        <position position="100"/>
    </location>
</feature>
<gene>
    <name evidence="2" type="ORF">PGLA1383_LOCUS10330</name>
</gene>
<evidence type="ECO:0000313" key="3">
    <source>
        <dbReference type="Proteomes" id="UP000654075"/>
    </source>
</evidence>
<comment type="caution">
    <text evidence="2">The sequence shown here is derived from an EMBL/GenBank/DDBJ whole genome shotgun (WGS) entry which is preliminary data.</text>
</comment>
<organism evidence="2 3">
    <name type="scientific">Polarella glacialis</name>
    <name type="common">Dinoflagellate</name>
    <dbReference type="NCBI Taxonomy" id="89957"/>
    <lineage>
        <taxon>Eukaryota</taxon>
        <taxon>Sar</taxon>
        <taxon>Alveolata</taxon>
        <taxon>Dinophyceae</taxon>
        <taxon>Suessiales</taxon>
        <taxon>Suessiaceae</taxon>
        <taxon>Polarella</taxon>
    </lineage>
</organism>
<evidence type="ECO:0000313" key="2">
    <source>
        <dbReference type="EMBL" id="CAE8591663.1"/>
    </source>
</evidence>
<reference evidence="2" key="1">
    <citation type="submission" date="2021-02" db="EMBL/GenBank/DDBJ databases">
        <authorList>
            <person name="Dougan E. K."/>
            <person name="Rhodes N."/>
            <person name="Thang M."/>
            <person name="Chan C."/>
        </authorList>
    </citation>
    <scope>NUCLEOTIDE SEQUENCE</scope>
</reference>
<feature type="domain" description="PAN-3" evidence="1">
    <location>
        <begin position="8"/>
        <end position="36"/>
    </location>
</feature>
<dbReference type="InterPro" id="IPR006583">
    <property type="entry name" value="PAN-3_domain"/>
</dbReference>
<feature type="non-terminal residue" evidence="2">
    <location>
        <position position="1"/>
    </location>
</feature>
<proteinExistence type="predicted"/>
<sequence>RGRVPGSLTQQECRDLCLEDASCVLAVWNCGQSCHLKSGFVEFHTAREHCTHAWLKASEVSNAACAGMSLQHGKEMTMAALTTLKLSDSALWKLGDLRVE</sequence>
<dbReference type="EMBL" id="CAJNNV010005108">
    <property type="protein sequence ID" value="CAE8591663.1"/>
    <property type="molecule type" value="Genomic_DNA"/>
</dbReference>
<protein>
    <recommendedName>
        <fullName evidence="1">PAN-3 domain-containing protein</fullName>
    </recommendedName>
</protein>
<accession>A0A813DSK4</accession>
<name>A0A813DSK4_POLGL</name>
<dbReference type="Pfam" id="PF08277">
    <property type="entry name" value="PAN_3"/>
    <property type="match status" value="1"/>
</dbReference>
<dbReference type="Proteomes" id="UP000654075">
    <property type="component" value="Unassembled WGS sequence"/>
</dbReference>
<dbReference type="AlphaFoldDB" id="A0A813DSK4"/>
<keyword evidence="3" id="KW-1185">Reference proteome</keyword>
<evidence type="ECO:0000259" key="1">
    <source>
        <dbReference type="Pfam" id="PF08277"/>
    </source>
</evidence>